<evidence type="ECO:0000313" key="8">
    <source>
        <dbReference type="Proteomes" id="UP000019681"/>
    </source>
</evidence>
<proteinExistence type="predicted"/>
<keyword evidence="8" id="KW-1185">Reference proteome</keyword>
<keyword evidence="2 5" id="KW-0479">Metal-binding</keyword>
<accession>A0A017RX64</accession>
<dbReference type="InterPro" id="IPR013785">
    <property type="entry name" value="Aldolase_TIM"/>
</dbReference>
<keyword evidence="1 5" id="KW-0949">S-adenosyl-L-methionine</keyword>
<dbReference type="Proteomes" id="UP000019681">
    <property type="component" value="Unassembled WGS sequence"/>
</dbReference>
<protein>
    <submittedName>
        <fullName evidence="7">Iron-sulfur protein</fullName>
    </submittedName>
</protein>
<comment type="cofactor">
    <cofactor evidence="5">
        <name>[4Fe-4S] cluster</name>
        <dbReference type="ChEBI" id="CHEBI:49883"/>
    </cofactor>
    <text evidence="5">Binds 1 [4Fe-4S] cluster. The cluster is coordinated with 3 cysteines and an exchangeable S-adenosyl-L-methionine.</text>
</comment>
<dbReference type="InterPro" id="IPR016431">
    <property type="entry name" value="Pyrv-formate_lyase-activ_prd"/>
</dbReference>
<dbReference type="InterPro" id="IPR040085">
    <property type="entry name" value="MJ0674-like"/>
</dbReference>
<organism evidence="7 8">
    <name type="scientific">Fervidicella metallireducens AeB</name>
    <dbReference type="NCBI Taxonomy" id="1403537"/>
    <lineage>
        <taxon>Bacteria</taxon>
        <taxon>Bacillati</taxon>
        <taxon>Bacillota</taxon>
        <taxon>Clostridia</taxon>
        <taxon>Eubacteriales</taxon>
        <taxon>Clostridiaceae</taxon>
        <taxon>Fervidicella</taxon>
    </lineage>
</organism>
<evidence type="ECO:0000256" key="4">
    <source>
        <dbReference type="ARBA" id="ARBA00023014"/>
    </source>
</evidence>
<dbReference type="SFLD" id="SFLDS00029">
    <property type="entry name" value="Radical_SAM"/>
    <property type="match status" value="1"/>
</dbReference>
<dbReference type="RefSeq" id="WP_035379551.1">
    <property type="nucleotide sequence ID" value="NZ_AZQP01000019.1"/>
</dbReference>
<gene>
    <name evidence="7" type="ORF">Q428_07455</name>
</gene>
<evidence type="ECO:0000256" key="1">
    <source>
        <dbReference type="ARBA" id="ARBA00022691"/>
    </source>
</evidence>
<evidence type="ECO:0000259" key="6">
    <source>
        <dbReference type="Pfam" id="PF04055"/>
    </source>
</evidence>
<dbReference type="PANTHER" id="PTHR43075:SF1">
    <property type="entry name" value="FORMATE LYASE ACTIVATING ENZYME, PUTATIVE (AFU_ORTHOLOGUE AFUA_2G15630)-RELATED"/>
    <property type="match status" value="1"/>
</dbReference>
<evidence type="ECO:0000256" key="2">
    <source>
        <dbReference type="ARBA" id="ARBA00022723"/>
    </source>
</evidence>
<dbReference type="GO" id="GO:0051536">
    <property type="term" value="F:iron-sulfur cluster binding"/>
    <property type="evidence" value="ECO:0007669"/>
    <property type="project" value="UniProtKB-KW"/>
</dbReference>
<dbReference type="EMBL" id="AZQP01000019">
    <property type="protein sequence ID" value="EYE88505.1"/>
    <property type="molecule type" value="Genomic_DNA"/>
</dbReference>
<reference evidence="7 8" key="1">
    <citation type="journal article" date="2014" name="Genome Announc.">
        <title>Draft Genome Sequence of Fervidicella metallireducens Strain AeBT, an Iron-Reducing Thermoanaerobe from the Great Artesian Basin.</title>
        <authorList>
            <person name="Patel B.K."/>
        </authorList>
    </citation>
    <scope>NUCLEOTIDE SEQUENCE [LARGE SCALE GENOMIC DNA]</scope>
    <source>
        <strain evidence="7 8">AeB</strain>
    </source>
</reference>
<keyword evidence="3 5" id="KW-0408">Iron</keyword>
<dbReference type="Gene3D" id="3.20.20.70">
    <property type="entry name" value="Aldolase class I"/>
    <property type="match status" value="1"/>
</dbReference>
<dbReference type="SFLD" id="SFLDG01099">
    <property type="entry name" value="Uncharacterised_Radical_SAM_Su"/>
    <property type="match status" value="1"/>
</dbReference>
<dbReference type="GO" id="GO:0046872">
    <property type="term" value="F:metal ion binding"/>
    <property type="evidence" value="ECO:0007669"/>
    <property type="project" value="UniProtKB-KW"/>
</dbReference>
<dbReference type="InterPro" id="IPR007197">
    <property type="entry name" value="rSAM"/>
</dbReference>
<evidence type="ECO:0000313" key="7">
    <source>
        <dbReference type="EMBL" id="EYE88505.1"/>
    </source>
</evidence>
<dbReference type="AlphaFoldDB" id="A0A017RX64"/>
<keyword evidence="4 5" id="KW-0411">Iron-sulfur</keyword>
<dbReference type="STRING" id="1403537.Q428_07455"/>
<dbReference type="CDD" id="cd01335">
    <property type="entry name" value="Radical_SAM"/>
    <property type="match status" value="1"/>
</dbReference>
<feature type="binding site" evidence="5">
    <location>
        <position position="64"/>
    </location>
    <ligand>
        <name>[4Fe-4S] cluster</name>
        <dbReference type="ChEBI" id="CHEBI:49883"/>
        <note>4Fe-4S-S-AdoMet</note>
    </ligand>
</feature>
<name>A0A017RX64_9CLOT</name>
<dbReference type="PIRSF" id="PIRSF004869">
    <property type="entry name" value="PflX_prd"/>
    <property type="match status" value="1"/>
</dbReference>
<dbReference type="InterPro" id="IPR058240">
    <property type="entry name" value="rSAM_sf"/>
</dbReference>
<feature type="binding site" evidence="5">
    <location>
        <position position="60"/>
    </location>
    <ligand>
        <name>[4Fe-4S] cluster</name>
        <dbReference type="ChEBI" id="CHEBI:49883"/>
        <note>4Fe-4S-S-AdoMet</note>
    </ligand>
</feature>
<evidence type="ECO:0000256" key="3">
    <source>
        <dbReference type="ARBA" id="ARBA00023004"/>
    </source>
</evidence>
<dbReference type="Pfam" id="PF04055">
    <property type="entry name" value="Radical_SAM"/>
    <property type="match status" value="1"/>
</dbReference>
<dbReference type="SUPFAM" id="SSF102114">
    <property type="entry name" value="Radical SAM enzymes"/>
    <property type="match status" value="1"/>
</dbReference>
<comment type="caution">
    <text evidence="7">The sequence shown here is derived from an EMBL/GenBank/DDBJ whole genome shotgun (WGS) entry which is preliminary data.</text>
</comment>
<sequence length="297" mass="34336">MINIERCNVCPRECGINRRNEIGACKSSADIKIAKAFLHKWEEPCISGENGSGTIFFSNCNLHCVYCQNYKISHEGYGKVISIDRLAEIFLELQRKKAHNINLVTPTHYIPQIREAIILSKKCGLTIPVIYNTNSYERVEALKLLEGLVDIYLPDIKYFDDKYGKKYSKVDGYFKTASKAVLEMYRQVGNPVFNEEGLLVKGMMIRHLMLPGLLFDSKKIIDWVLENLPREIYLNIMCQYTPLFRAHQYSEINRRINKNHYEGLIDYAISKGLENGFFQEFESATEEYVPNFDLEGV</sequence>
<dbReference type="GO" id="GO:0003824">
    <property type="term" value="F:catalytic activity"/>
    <property type="evidence" value="ECO:0007669"/>
    <property type="project" value="InterPro"/>
</dbReference>
<feature type="binding site" evidence="5">
    <location>
        <position position="67"/>
    </location>
    <ligand>
        <name>[4Fe-4S] cluster</name>
        <dbReference type="ChEBI" id="CHEBI:49883"/>
        <note>4Fe-4S-S-AdoMet</note>
    </ligand>
</feature>
<feature type="domain" description="Radical SAM core" evidence="6">
    <location>
        <begin position="55"/>
        <end position="209"/>
    </location>
</feature>
<dbReference type="OrthoDB" id="9781783at2"/>
<dbReference type="PANTHER" id="PTHR43075">
    <property type="entry name" value="FORMATE LYASE ACTIVATING ENZYME, PUTATIVE (AFU_ORTHOLOGUE AFUA_2G15630)-RELATED"/>
    <property type="match status" value="1"/>
</dbReference>
<evidence type="ECO:0000256" key="5">
    <source>
        <dbReference type="PIRSR" id="PIRSR004869-50"/>
    </source>
</evidence>